<keyword evidence="2" id="KW-1185">Reference proteome</keyword>
<dbReference type="Proteomes" id="UP000800041">
    <property type="component" value="Unassembled WGS sequence"/>
</dbReference>
<organism evidence="1 2">
    <name type="scientific">Aulographum hederae CBS 113979</name>
    <dbReference type="NCBI Taxonomy" id="1176131"/>
    <lineage>
        <taxon>Eukaryota</taxon>
        <taxon>Fungi</taxon>
        <taxon>Dikarya</taxon>
        <taxon>Ascomycota</taxon>
        <taxon>Pezizomycotina</taxon>
        <taxon>Dothideomycetes</taxon>
        <taxon>Pleosporomycetidae</taxon>
        <taxon>Aulographales</taxon>
        <taxon>Aulographaceae</taxon>
    </lineage>
</organism>
<evidence type="ECO:0000313" key="2">
    <source>
        <dbReference type="Proteomes" id="UP000800041"/>
    </source>
</evidence>
<accession>A0A6G1GQN8</accession>
<proteinExistence type="predicted"/>
<reference evidence="1" key="1">
    <citation type="journal article" date="2020" name="Stud. Mycol.">
        <title>101 Dothideomycetes genomes: a test case for predicting lifestyles and emergence of pathogens.</title>
        <authorList>
            <person name="Haridas S."/>
            <person name="Albert R."/>
            <person name="Binder M."/>
            <person name="Bloem J."/>
            <person name="Labutti K."/>
            <person name="Salamov A."/>
            <person name="Andreopoulos B."/>
            <person name="Baker S."/>
            <person name="Barry K."/>
            <person name="Bills G."/>
            <person name="Bluhm B."/>
            <person name="Cannon C."/>
            <person name="Castanera R."/>
            <person name="Culley D."/>
            <person name="Daum C."/>
            <person name="Ezra D."/>
            <person name="Gonzalez J."/>
            <person name="Henrissat B."/>
            <person name="Kuo A."/>
            <person name="Liang C."/>
            <person name="Lipzen A."/>
            <person name="Lutzoni F."/>
            <person name="Magnuson J."/>
            <person name="Mondo S."/>
            <person name="Nolan M."/>
            <person name="Ohm R."/>
            <person name="Pangilinan J."/>
            <person name="Park H.-J."/>
            <person name="Ramirez L."/>
            <person name="Alfaro M."/>
            <person name="Sun H."/>
            <person name="Tritt A."/>
            <person name="Yoshinaga Y."/>
            <person name="Zwiers L.-H."/>
            <person name="Turgeon B."/>
            <person name="Goodwin S."/>
            <person name="Spatafora J."/>
            <person name="Crous P."/>
            <person name="Grigoriev I."/>
        </authorList>
    </citation>
    <scope>NUCLEOTIDE SEQUENCE</scope>
    <source>
        <strain evidence="1">CBS 113979</strain>
    </source>
</reference>
<dbReference type="EMBL" id="ML977176">
    <property type="protein sequence ID" value="KAF1983286.1"/>
    <property type="molecule type" value="Genomic_DNA"/>
</dbReference>
<name>A0A6G1GQN8_9PEZI</name>
<evidence type="ECO:0000313" key="1">
    <source>
        <dbReference type="EMBL" id="KAF1983286.1"/>
    </source>
</evidence>
<gene>
    <name evidence="1" type="ORF">K402DRAFT_176541</name>
</gene>
<dbReference type="AlphaFoldDB" id="A0A6G1GQN8"/>
<protein>
    <submittedName>
        <fullName evidence="1">Uncharacterized protein</fullName>
    </submittedName>
</protein>
<sequence>MKRQGQMPSWAQISPECYHHDDTVRHLQAFISFCPSHKPFPPFFQRLLSNSGTPSRKPETPSHTWIDHEVRERDSPTLLPRTPVPFRLQGALAINRFVVVMEIFIVKCKLSM</sequence>